<name>A0AAV7TEV2_PLEWA</name>
<evidence type="ECO:0000256" key="1">
    <source>
        <dbReference type="SAM" id="Coils"/>
    </source>
</evidence>
<accession>A0AAV7TEV2</accession>
<protein>
    <submittedName>
        <fullName evidence="2">Uncharacterized protein</fullName>
    </submittedName>
</protein>
<dbReference type="EMBL" id="JANPWB010000007">
    <property type="protein sequence ID" value="KAJ1174347.1"/>
    <property type="molecule type" value="Genomic_DNA"/>
</dbReference>
<keyword evidence="1" id="KW-0175">Coiled coil</keyword>
<dbReference type="Proteomes" id="UP001066276">
    <property type="component" value="Chromosome 4_1"/>
</dbReference>
<sequence>MLVPHRRRLGGSTQAPDNVALLVAITQLRNIQDAIIGAVGTDVNLLHQDLRKAVDRITEAETKVSDIEDLLKMLQQKLDTLTVVTKEVATCVEVAEGWARCNNLWFVGLPLAVEAPPWTHF</sequence>
<reference evidence="2" key="1">
    <citation type="journal article" date="2022" name="bioRxiv">
        <title>Sequencing and chromosome-scale assembly of the giantPleurodeles waltlgenome.</title>
        <authorList>
            <person name="Brown T."/>
            <person name="Elewa A."/>
            <person name="Iarovenko S."/>
            <person name="Subramanian E."/>
            <person name="Araus A.J."/>
            <person name="Petzold A."/>
            <person name="Susuki M."/>
            <person name="Suzuki K.-i.T."/>
            <person name="Hayashi T."/>
            <person name="Toyoda A."/>
            <person name="Oliveira C."/>
            <person name="Osipova E."/>
            <person name="Leigh N.D."/>
            <person name="Simon A."/>
            <person name="Yun M.H."/>
        </authorList>
    </citation>
    <scope>NUCLEOTIDE SEQUENCE</scope>
    <source>
        <strain evidence="2">20211129_DDA</strain>
        <tissue evidence="2">Liver</tissue>
    </source>
</reference>
<gene>
    <name evidence="2" type="ORF">NDU88_006169</name>
</gene>
<feature type="coiled-coil region" evidence="1">
    <location>
        <begin position="50"/>
        <end position="77"/>
    </location>
</feature>
<evidence type="ECO:0000313" key="2">
    <source>
        <dbReference type="EMBL" id="KAJ1174347.1"/>
    </source>
</evidence>
<dbReference type="AlphaFoldDB" id="A0AAV7TEV2"/>
<proteinExistence type="predicted"/>
<organism evidence="2 3">
    <name type="scientific">Pleurodeles waltl</name>
    <name type="common">Iberian ribbed newt</name>
    <dbReference type="NCBI Taxonomy" id="8319"/>
    <lineage>
        <taxon>Eukaryota</taxon>
        <taxon>Metazoa</taxon>
        <taxon>Chordata</taxon>
        <taxon>Craniata</taxon>
        <taxon>Vertebrata</taxon>
        <taxon>Euteleostomi</taxon>
        <taxon>Amphibia</taxon>
        <taxon>Batrachia</taxon>
        <taxon>Caudata</taxon>
        <taxon>Salamandroidea</taxon>
        <taxon>Salamandridae</taxon>
        <taxon>Pleurodelinae</taxon>
        <taxon>Pleurodeles</taxon>
    </lineage>
</organism>
<evidence type="ECO:0000313" key="3">
    <source>
        <dbReference type="Proteomes" id="UP001066276"/>
    </source>
</evidence>
<comment type="caution">
    <text evidence="2">The sequence shown here is derived from an EMBL/GenBank/DDBJ whole genome shotgun (WGS) entry which is preliminary data.</text>
</comment>
<keyword evidence="3" id="KW-1185">Reference proteome</keyword>